<dbReference type="InterPro" id="IPR003954">
    <property type="entry name" value="RRM_euk-type"/>
</dbReference>
<dbReference type="PANTHER" id="PTHR13288:SF8">
    <property type="entry name" value="SPLICING FACTOR 45"/>
    <property type="match status" value="1"/>
</dbReference>
<keyword evidence="4" id="KW-0508">mRNA splicing</keyword>
<dbReference type="RefSeq" id="XP_028545136.1">
    <property type="nucleotide sequence ID" value="XM_028689335.1"/>
</dbReference>
<reference evidence="11" key="1">
    <citation type="submission" date="2017-04" db="EMBL/GenBank/DDBJ databases">
        <title>Plasmodium gonderi genome.</title>
        <authorList>
            <person name="Arisue N."/>
            <person name="Honma H."/>
            <person name="Kawai S."/>
            <person name="Tougan T."/>
            <person name="Tanabe K."/>
            <person name="Horii T."/>
        </authorList>
    </citation>
    <scope>NUCLEOTIDE SEQUENCE [LARGE SCALE GENOMIC DNA]</scope>
    <source>
        <strain evidence="11">ATCC 30045</strain>
    </source>
</reference>
<evidence type="ECO:0000256" key="5">
    <source>
        <dbReference type="ARBA" id="ARBA00023242"/>
    </source>
</evidence>
<feature type="region of interest" description="Disordered" evidence="7">
    <location>
        <begin position="1"/>
        <end position="32"/>
    </location>
</feature>
<feature type="domain" description="RRM" evidence="8">
    <location>
        <begin position="520"/>
        <end position="604"/>
    </location>
</feature>
<dbReference type="PROSITE" id="PS50102">
    <property type="entry name" value="RRM"/>
    <property type="match status" value="1"/>
</dbReference>
<name>A0A1Y1JMU7_PLAGO</name>
<proteinExistence type="predicted"/>
<comment type="subcellular location">
    <subcellularLocation>
        <location evidence="1">Nucleus</location>
    </subcellularLocation>
</comment>
<feature type="region of interest" description="Disordered" evidence="7">
    <location>
        <begin position="64"/>
        <end position="86"/>
    </location>
</feature>
<keyword evidence="11" id="KW-1185">Reference proteome</keyword>
<dbReference type="FunFam" id="3.30.70.330:FF:000382">
    <property type="entry name" value="G-patch domain-containing protein"/>
    <property type="match status" value="1"/>
</dbReference>
<dbReference type="InterPro" id="IPR000504">
    <property type="entry name" value="RRM_dom"/>
</dbReference>
<dbReference type="EMBL" id="BDQF01000013">
    <property type="protein sequence ID" value="GAW82547.1"/>
    <property type="molecule type" value="Genomic_DNA"/>
</dbReference>
<dbReference type="GO" id="GO:0003723">
    <property type="term" value="F:RNA binding"/>
    <property type="evidence" value="ECO:0007669"/>
    <property type="project" value="UniProtKB-UniRule"/>
</dbReference>
<dbReference type="PANTHER" id="PTHR13288">
    <property type="entry name" value="SPLICING FACTOR 45 SPF45"/>
    <property type="match status" value="1"/>
</dbReference>
<dbReference type="SMART" id="SM00361">
    <property type="entry name" value="RRM_1"/>
    <property type="match status" value="1"/>
</dbReference>
<accession>A0A1Y1JMU7</accession>
<dbReference type="Gene3D" id="3.30.70.330">
    <property type="match status" value="1"/>
</dbReference>
<dbReference type="SMART" id="SM00443">
    <property type="entry name" value="G_patch"/>
    <property type="match status" value="1"/>
</dbReference>
<dbReference type="Proteomes" id="UP000195521">
    <property type="component" value="Unassembled WGS sequence"/>
</dbReference>
<comment type="caution">
    <text evidence="10">The sequence shown here is derived from an EMBL/GenBank/DDBJ whole genome shotgun (WGS) entry which is preliminary data.</text>
</comment>
<evidence type="ECO:0000313" key="11">
    <source>
        <dbReference type="Proteomes" id="UP000195521"/>
    </source>
</evidence>
<dbReference type="GO" id="GO:0071011">
    <property type="term" value="C:precatalytic spliceosome"/>
    <property type="evidence" value="ECO:0007669"/>
    <property type="project" value="TreeGrafter"/>
</dbReference>
<feature type="compositionally biased region" description="Basic and acidic residues" evidence="7">
    <location>
        <begin position="20"/>
        <end position="32"/>
    </location>
</feature>
<feature type="compositionally biased region" description="Basic and acidic residues" evidence="7">
    <location>
        <begin position="64"/>
        <end position="76"/>
    </location>
</feature>
<dbReference type="OrthoDB" id="77405at2759"/>
<keyword evidence="2" id="KW-0507">mRNA processing</keyword>
<keyword evidence="5" id="KW-0539">Nucleus</keyword>
<evidence type="ECO:0000313" key="10">
    <source>
        <dbReference type="EMBL" id="GAW82547.1"/>
    </source>
</evidence>
<feature type="compositionally biased region" description="Basic and acidic residues" evidence="7">
    <location>
        <begin position="117"/>
        <end position="129"/>
    </location>
</feature>
<dbReference type="AlphaFoldDB" id="A0A1Y1JMU7"/>
<dbReference type="InterPro" id="IPR040052">
    <property type="entry name" value="RBM17"/>
</dbReference>
<dbReference type="PROSITE" id="PS50174">
    <property type="entry name" value="G_PATCH"/>
    <property type="match status" value="1"/>
</dbReference>
<gene>
    <name evidence="10" type="ORF">PGO_125450</name>
</gene>
<keyword evidence="3 6" id="KW-0694">RNA-binding</keyword>
<evidence type="ECO:0000256" key="7">
    <source>
        <dbReference type="SAM" id="MobiDB-lite"/>
    </source>
</evidence>
<sequence>MDSLYSDLPPPVSNNSKKIGKNENENNSNENKKNSYIEINKFLITPAIIQKKIANIKNANKELDGDKINKNDEIKGNRKHNNINAGYDSCDSDIYINRDAGNKEDDAAYNSGVPNDMSDKNATDEEEHRGKKGVNNSKDIRNENTDIEKIININKSVQDDLKKISDRLHKIQRSNNKLEPNTNANNMNNQEKFAKMEKIKSIDINLKKAKLYDHNNSSNRNNTFAGEQTNLSSEYFQPELYEKYFIGNANEDYDPNKPNDLNKIIKERKRKKIIMLAAQKKKLEEQQIIETNQMDNKKGVKEYDRKKNYYGYDQKNITTVTNNFTFDSEHANKNFTNSGISLHDEERERNNGLYNQYDRKGRKFVNRRENSQTREGEKETYGYDDKEYVKDIKNNEQFHENSYQNKLSDTNNNDGKRVNKETLNNNNDGVSAIPAKKDFATRMMEKMGWKKGEGLGKDKQGIKAPLILQKVDKRSGVIVQAPDILKKNKSSEGNDEGNSVTNSNVDLLYSNHALTNNTSRIIRLSNLVTKDDVDDSLKEEIEEEASKFGNLLNINIIIDKNLSDAQAVKIFCEYESNEQAQNALNTFRGRTFAGRKVEAIFATEEECQS</sequence>
<dbReference type="SUPFAM" id="SSF54928">
    <property type="entry name" value="RNA-binding domain, RBD"/>
    <property type="match status" value="1"/>
</dbReference>
<evidence type="ECO:0000256" key="4">
    <source>
        <dbReference type="ARBA" id="ARBA00023187"/>
    </source>
</evidence>
<protein>
    <submittedName>
        <fullName evidence="10">RNA-binding protein</fullName>
    </submittedName>
</protein>
<dbReference type="Pfam" id="PF01585">
    <property type="entry name" value="G-patch"/>
    <property type="match status" value="1"/>
</dbReference>
<dbReference type="GO" id="GO:0045292">
    <property type="term" value="P:mRNA cis splicing, via spliceosome"/>
    <property type="evidence" value="ECO:0007669"/>
    <property type="project" value="InterPro"/>
</dbReference>
<feature type="region of interest" description="Disordered" evidence="7">
    <location>
        <begin position="105"/>
        <end position="139"/>
    </location>
</feature>
<dbReference type="OMA" id="IFCEYES"/>
<evidence type="ECO:0000259" key="9">
    <source>
        <dbReference type="PROSITE" id="PS50174"/>
    </source>
</evidence>
<dbReference type="InterPro" id="IPR035979">
    <property type="entry name" value="RBD_domain_sf"/>
</dbReference>
<evidence type="ECO:0000256" key="3">
    <source>
        <dbReference type="ARBA" id="ARBA00022884"/>
    </source>
</evidence>
<evidence type="ECO:0000256" key="2">
    <source>
        <dbReference type="ARBA" id="ARBA00022664"/>
    </source>
</evidence>
<dbReference type="GeneID" id="39749284"/>
<dbReference type="Pfam" id="PF00076">
    <property type="entry name" value="RRM_1"/>
    <property type="match status" value="1"/>
</dbReference>
<dbReference type="InterPro" id="IPR012677">
    <property type="entry name" value="Nucleotide-bd_a/b_plait_sf"/>
</dbReference>
<dbReference type="CDD" id="cd12374">
    <property type="entry name" value="RRM_UHM_SPF45_PUF60"/>
    <property type="match status" value="1"/>
</dbReference>
<evidence type="ECO:0000256" key="1">
    <source>
        <dbReference type="ARBA" id="ARBA00004123"/>
    </source>
</evidence>
<feature type="domain" description="G-patch" evidence="9">
    <location>
        <begin position="436"/>
        <end position="482"/>
    </location>
</feature>
<evidence type="ECO:0000259" key="8">
    <source>
        <dbReference type="PROSITE" id="PS50102"/>
    </source>
</evidence>
<organism evidence="10 11">
    <name type="scientific">Plasmodium gonderi</name>
    <dbReference type="NCBI Taxonomy" id="77519"/>
    <lineage>
        <taxon>Eukaryota</taxon>
        <taxon>Sar</taxon>
        <taxon>Alveolata</taxon>
        <taxon>Apicomplexa</taxon>
        <taxon>Aconoidasida</taxon>
        <taxon>Haemosporida</taxon>
        <taxon>Plasmodiidae</taxon>
        <taxon>Plasmodium</taxon>
        <taxon>Plasmodium (Plasmodium)</taxon>
    </lineage>
</organism>
<dbReference type="InterPro" id="IPR000467">
    <property type="entry name" value="G_patch_dom"/>
</dbReference>
<evidence type="ECO:0000256" key="6">
    <source>
        <dbReference type="PROSITE-ProRule" id="PRU00176"/>
    </source>
</evidence>